<reference evidence="2" key="1">
    <citation type="submission" date="2016-10" db="EMBL/GenBank/DDBJ databases">
        <authorList>
            <person name="Varghese N."/>
            <person name="Submissions S."/>
        </authorList>
    </citation>
    <scope>NUCLEOTIDE SEQUENCE [LARGE SCALE GENOMIC DNA]</scope>
    <source>
        <strain evidence="2">DSM 21857</strain>
    </source>
</reference>
<protein>
    <submittedName>
        <fullName evidence="1">Uncharacterized protein</fullName>
    </submittedName>
</protein>
<accession>A0A1I3LMQ4</accession>
<dbReference type="STRING" id="1121003.SAMN03080618_01542"/>
<gene>
    <name evidence="1" type="ORF">SAMN03080618_01542</name>
</gene>
<sequence length="181" mass="19892">MSNDSAFPVADACADPISPGAGRTNTAAVRSAVNASGDTEATARASRFEGKFLATDRRPASSTTIYLQSKGFKAQPSKDAPSVGALSLNTVAKGFVNSNMTITFKELTLWNYSKKQWMARHQSVRCQALEIVHRHQKLQFVKPYNGFSMVAARNRKGAQAFTIRDHPRMTKNDPDCSRHQD</sequence>
<name>A0A1I3LMQ4_9HYPH</name>
<evidence type="ECO:0000313" key="1">
    <source>
        <dbReference type="EMBL" id="SFI85830.1"/>
    </source>
</evidence>
<dbReference type="Proteomes" id="UP000242763">
    <property type="component" value="Unassembled WGS sequence"/>
</dbReference>
<evidence type="ECO:0000313" key="2">
    <source>
        <dbReference type="Proteomes" id="UP000242763"/>
    </source>
</evidence>
<proteinExistence type="predicted"/>
<dbReference type="RefSeq" id="WP_175556659.1">
    <property type="nucleotide sequence ID" value="NZ_FORF01000007.1"/>
</dbReference>
<dbReference type="EMBL" id="FORF01000007">
    <property type="protein sequence ID" value="SFI85830.1"/>
    <property type="molecule type" value="Genomic_DNA"/>
</dbReference>
<dbReference type="AlphaFoldDB" id="A0A1I3LMQ4"/>
<organism evidence="1 2">
    <name type="scientific">Aquamicrobium aerolatum DSM 21857</name>
    <dbReference type="NCBI Taxonomy" id="1121003"/>
    <lineage>
        <taxon>Bacteria</taxon>
        <taxon>Pseudomonadati</taxon>
        <taxon>Pseudomonadota</taxon>
        <taxon>Alphaproteobacteria</taxon>
        <taxon>Hyphomicrobiales</taxon>
        <taxon>Phyllobacteriaceae</taxon>
        <taxon>Aerobium</taxon>
    </lineage>
</organism>
<keyword evidence="2" id="KW-1185">Reference proteome</keyword>